<evidence type="ECO:0000256" key="1">
    <source>
        <dbReference type="ARBA" id="ARBA00022946"/>
    </source>
</evidence>
<evidence type="ECO:0000313" key="6">
    <source>
        <dbReference type="Proteomes" id="UP000281192"/>
    </source>
</evidence>
<gene>
    <name evidence="3" type="ORF">C1707_02935</name>
    <name evidence="4" type="ORF">CFHF_03235</name>
</gene>
<dbReference type="PANTHER" id="PTHR22602">
    <property type="entry name" value="TRANSFERASE CAF17, MITOCHONDRIAL-RELATED"/>
    <property type="match status" value="1"/>
</dbReference>
<dbReference type="EMBL" id="PJRQ01000008">
    <property type="protein sequence ID" value="PLR19037.1"/>
    <property type="molecule type" value="Genomic_DNA"/>
</dbReference>
<dbReference type="Proteomes" id="UP000281192">
    <property type="component" value="Chromosome"/>
</dbReference>
<dbReference type="Proteomes" id="UP000234483">
    <property type="component" value="Unassembled WGS sequence"/>
</dbReference>
<evidence type="ECO:0000313" key="3">
    <source>
        <dbReference type="EMBL" id="AYV45282.1"/>
    </source>
</evidence>
<dbReference type="Gene3D" id="3.30.1360.120">
    <property type="entry name" value="Probable tRNA modification gtpase trme, domain 1"/>
    <property type="match status" value="2"/>
</dbReference>
<dbReference type="InterPro" id="IPR045179">
    <property type="entry name" value="YgfZ/GcvT"/>
</dbReference>
<dbReference type="EMBL" id="CP026100">
    <property type="protein sequence ID" value="AYV45282.1"/>
    <property type="molecule type" value="Genomic_DNA"/>
</dbReference>
<dbReference type="InterPro" id="IPR027266">
    <property type="entry name" value="TrmE/GcvT-like"/>
</dbReference>
<feature type="domain" description="CAF17 C-terminal" evidence="2">
    <location>
        <begin position="201"/>
        <end position="267"/>
    </location>
</feature>
<dbReference type="GO" id="GO:0016226">
    <property type="term" value="P:iron-sulfur cluster assembly"/>
    <property type="evidence" value="ECO:0007669"/>
    <property type="project" value="TreeGrafter"/>
</dbReference>
<dbReference type="InterPro" id="IPR057460">
    <property type="entry name" value="CAF17_C"/>
</dbReference>
<proteinExistence type="predicted"/>
<dbReference type="SUPFAM" id="SSF103025">
    <property type="entry name" value="Folate-binding domain"/>
    <property type="match status" value="1"/>
</dbReference>
<evidence type="ECO:0000259" key="2">
    <source>
        <dbReference type="Pfam" id="PF25455"/>
    </source>
</evidence>
<dbReference type="PANTHER" id="PTHR22602:SF0">
    <property type="entry name" value="TRANSFERASE CAF17, MITOCHONDRIAL-RELATED"/>
    <property type="match status" value="1"/>
</dbReference>
<accession>A0A2N5CYZ5</accession>
<dbReference type="Pfam" id="PF25455">
    <property type="entry name" value="Beta-barrel_CAF17_C"/>
    <property type="match status" value="1"/>
</dbReference>
<keyword evidence="6" id="KW-1185">Reference proteome</keyword>
<dbReference type="AlphaFoldDB" id="A0A2N5CYZ5"/>
<keyword evidence="1" id="KW-0809">Transit peptide</keyword>
<dbReference type="KEGG" id="cfh:C1707_02935"/>
<sequence>MTQTRLARLSSRAVIAVAGPDWRSFLQGLLTQDVDTLAPGELRFSGLLTPQGRLLYDLFVAGLPDGALLDVAAEHRDTIVARLSMYRLRAKVEIGPLELVVAAAFDPSGAPVSGEGLYADPRLPALGARVYGPAAEPEADEAAYEAHRLALGVPGPADWLSDKNYPIEADFDLLSGIDFKKGCFVGQETTSRMKRRGTIKNRMLPIVFDGPAPAFGAEVLAGELRAGEVLSGSDGRAMALLRLDRIEGADLTVDGRPVRVDRPHWVPETPAAS</sequence>
<reference evidence="3 6" key="2">
    <citation type="submission" date="2018-01" db="EMBL/GenBank/DDBJ databases">
        <title>Complete genome sequence of Caulobacter flavus RHGG3.</title>
        <authorList>
            <person name="Yang E."/>
        </authorList>
    </citation>
    <scope>NUCLEOTIDE SEQUENCE [LARGE SCALE GENOMIC DNA]</scope>
    <source>
        <strain evidence="3 6">RHGG3</strain>
    </source>
</reference>
<dbReference type="OrthoDB" id="9796287at2"/>
<dbReference type="RefSeq" id="WP_101711596.1">
    <property type="nucleotide sequence ID" value="NZ_CP026100.1"/>
</dbReference>
<evidence type="ECO:0000313" key="4">
    <source>
        <dbReference type="EMBL" id="PLR19037.1"/>
    </source>
</evidence>
<dbReference type="NCBIfam" id="TIGR03317">
    <property type="entry name" value="ygfZ_signature"/>
    <property type="match status" value="1"/>
</dbReference>
<evidence type="ECO:0000313" key="5">
    <source>
        <dbReference type="Proteomes" id="UP000234483"/>
    </source>
</evidence>
<dbReference type="InterPro" id="IPR017703">
    <property type="entry name" value="YgfZ/GCV_T_CS"/>
</dbReference>
<dbReference type="PIRSF" id="PIRSF006487">
    <property type="entry name" value="GcvT"/>
    <property type="match status" value="1"/>
</dbReference>
<reference evidence="4 5" key="1">
    <citation type="submission" date="2017-12" db="EMBL/GenBank/DDBJ databases">
        <title>The genome sequence of Caulobacter flavus CGMCC1 15093.</title>
        <authorList>
            <person name="Gao J."/>
            <person name="Mao X."/>
            <person name="Sun J."/>
        </authorList>
    </citation>
    <scope>NUCLEOTIDE SEQUENCE [LARGE SCALE GENOMIC DNA]</scope>
    <source>
        <strain evidence="4 5">CGMCC1 15093</strain>
    </source>
</reference>
<name>A0A2N5CYZ5_9CAUL</name>
<organism evidence="4 5">
    <name type="scientific">Caulobacter flavus</name>
    <dbReference type="NCBI Taxonomy" id="1679497"/>
    <lineage>
        <taxon>Bacteria</taxon>
        <taxon>Pseudomonadati</taxon>
        <taxon>Pseudomonadota</taxon>
        <taxon>Alphaproteobacteria</taxon>
        <taxon>Caulobacterales</taxon>
        <taxon>Caulobacteraceae</taxon>
        <taxon>Caulobacter</taxon>
    </lineage>
</organism>
<protein>
    <submittedName>
        <fullName evidence="4">Glycine cleavage system protein T</fullName>
    </submittedName>
</protein>